<dbReference type="Proteomes" id="UP001501508">
    <property type="component" value="Unassembled WGS sequence"/>
</dbReference>
<protein>
    <submittedName>
        <fullName evidence="7">JAB domain-containing protein</fullName>
    </submittedName>
</protein>
<dbReference type="InterPro" id="IPR001405">
    <property type="entry name" value="UPF0758"/>
</dbReference>
<feature type="domain" description="MPN" evidence="6">
    <location>
        <begin position="28"/>
        <end position="154"/>
    </location>
</feature>
<dbReference type="InterPro" id="IPR037518">
    <property type="entry name" value="MPN"/>
</dbReference>
<keyword evidence="3" id="KW-0378">Hydrolase</keyword>
<accession>A0ABP8LKP5</accession>
<dbReference type="PROSITE" id="PS50249">
    <property type="entry name" value="MPN"/>
    <property type="match status" value="1"/>
</dbReference>
<keyword evidence="1" id="KW-0645">Protease</keyword>
<evidence type="ECO:0000256" key="1">
    <source>
        <dbReference type="ARBA" id="ARBA00022670"/>
    </source>
</evidence>
<evidence type="ECO:0000313" key="8">
    <source>
        <dbReference type="Proteomes" id="UP001501508"/>
    </source>
</evidence>
<evidence type="ECO:0000256" key="2">
    <source>
        <dbReference type="ARBA" id="ARBA00022723"/>
    </source>
</evidence>
<evidence type="ECO:0000256" key="5">
    <source>
        <dbReference type="ARBA" id="ARBA00023049"/>
    </source>
</evidence>
<dbReference type="PROSITE" id="PS01302">
    <property type="entry name" value="UPF0758"/>
    <property type="match status" value="1"/>
</dbReference>
<name>A0ABP8LKP5_9BACT</name>
<reference evidence="8" key="1">
    <citation type="journal article" date="2019" name="Int. J. Syst. Evol. Microbiol.">
        <title>The Global Catalogue of Microorganisms (GCM) 10K type strain sequencing project: providing services to taxonomists for standard genome sequencing and annotation.</title>
        <authorList>
            <consortium name="The Broad Institute Genomics Platform"/>
            <consortium name="The Broad Institute Genome Sequencing Center for Infectious Disease"/>
            <person name="Wu L."/>
            <person name="Ma J."/>
        </authorList>
    </citation>
    <scope>NUCLEOTIDE SEQUENCE [LARGE SCALE GENOMIC DNA]</scope>
    <source>
        <strain evidence="8">JCM 31920</strain>
    </source>
</reference>
<dbReference type="CDD" id="cd08071">
    <property type="entry name" value="MPN_DUF2466"/>
    <property type="match status" value="1"/>
</dbReference>
<dbReference type="EMBL" id="BAABEY010000001">
    <property type="protein sequence ID" value="GAA4430707.1"/>
    <property type="molecule type" value="Genomic_DNA"/>
</dbReference>
<organism evidence="7 8">
    <name type="scientific">Ravibacter arvi</name>
    <dbReference type="NCBI Taxonomy" id="2051041"/>
    <lineage>
        <taxon>Bacteria</taxon>
        <taxon>Pseudomonadati</taxon>
        <taxon>Bacteroidota</taxon>
        <taxon>Cytophagia</taxon>
        <taxon>Cytophagales</taxon>
        <taxon>Spirosomataceae</taxon>
        <taxon>Ravibacter</taxon>
    </lineage>
</organism>
<comment type="caution">
    <text evidence="7">The sequence shown here is derived from an EMBL/GenBank/DDBJ whole genome shotgun (WGS) entry which is preliminary data.</text>
</comment>
<dbReference type="InterPro" id="IPR020891">
    <property type="entry name" value="UPF0758_CS"/>
</dbReference>
<dbReference type="Pfam" id="PF04002">
    <property type="entry name" value="RadC"/>
    <property type="match status" value="1"/>
</dbReference>
<gene>
    <name evidence="7" type="ORF">GCM10023091_00310</name>
</gene>
<evidence type="ECO:0000313" key="7">
    <source>
        <dbReference type="EMBL" id="GAA4430707.1"/>
    </source>
</evidence>
<evidence type="ECO:0000256" key="3">
    <source>
        <dbReference type="ARBA" id="ARBA00022801"/>
    </source>
</evidence>
<sequence>MLQSNTLFQVAEIQLRYRSGAKLSDAPVVSQSSDAFRILSACWNPDTIGLFEEFKVLLLNRANKVLGVINLSSGGMTGTVVDIKLVFGAALKSAATCLILSHNHPSGNLKPSEADLTLTRQLVEVGKLMELPVLDHIILTPEGTYKSFADEGLM</sequence>
<evidence type="ECO:0000259" key="6">
    <source>
        <dbReference type="PROSITE" id="PS50249"/>
    </source>
</evidence>
<proteinExistence type="predicted"/>
<evidence type="ECO:0000256" key="4">
    <source>
        <dbReference type="ARBA" id="ARBA00022833"/>
    </source>
</evidence>
<keyword evidence="8" id="KW-1185">Reference proteome</keyword>
<dbReference type="InterPro" id="IPR025657">
    <property type="entry name" value="RadC_JAB"/>
</dbReference>
<keyword evidence="2" id="KW-0479">Metal-binding</keyword>
<dbReference type="Gene3D" id="3.40.140.10">
    <property type="entry name" value="Cytidine Deaminase, domain 2"/>
    <property type="match status" value="1"/>
</dbReference>
<keyword evidence="4" id="KW-0862">Zinc</keyword>
<dbReference type="PANTHER" id="PTHR30471:SF3">
    <property type="entry name" value="UPF0758 PROTEIN YEES-RELATED"/>
    <property type="match status" value="1"/>
</dbReference>
<dbReference type="PANTHER" id="PTHR30471">
    <property type="entry name" value="DNA REPAIR PROTEIN RADC"/>
    <property type="match status" value="1"/>
</dbReference>
<keyword evidence="5" id="KW-0482">Metalloprotease</keyword>